<dbReference type="OrthoDB" id="2354892at2"/>
<accession>A0A1E7DU67</accession>
<dbReference type="AlphaFoldDB" id="A0A1E7DU67"/>
<dbReference type="STRING" id="1714016.BA724_00760"/>
<name>A0A1E7DU67_9BACI</name>
<evidence type="ECO:0000313" key="1">
    <source>
        <dbReference type="EMBL" id="OES46622.1"/>
    </source>
</evidence>
<reference evidence="1 2" key="1">
    <citation type="submission" date="2016-06" db="EMBL/GenBank/DDBJ databases">
        <title>Domibacillus iocasae genome sequencing.</title>
        <authorList>
            <person name="Verma A."/>
            <person name="Pal Y."/>
            <person name="Ojha A.K."/>
            <person name="Krishnamurthi S."/>
        </authorList>
    </citation>
    <scope>NUCLEOTIDE SEQUENCE [LARGE SCALE GENOMIC DNA]</scope>
    <source>
        <strain evidence="1 2">DSM 29979</strain>
    </source>
</reference>
<organism evidence="1 2">
    <name type="scientific">Domibacillus iocasae</name>
    <dbReference type="NCBI Taxonomy" id="1714016"/>
    <lineage>
        <taxon>Bacteria</taxon>
        <taxon>Bacillati</taxon>
        <taxon>Bacillota</taxon>
        <taxon>Bacilli</taxon>
        <taxon>Bacillales</taxon>
        <taxon>Bacillaceae</taxon>
        <taxon>Domibacillus</taxon>
    </lineage>
</organism>
<evidence type="ECO:0000313" key="2">
    <source>
        <dbReference type="Proteomes" id="UP000095658"/>
    </source>
</evidence>
<dbReference type="EMBL" id="MAMP01000001">
    <property type="protein sequence ID" value="OES46622.1"/>
    <property type="molecule type" value="Genomic_DNA"/>
</dbReference>
<sequence length="65" mass="7249">MGIVLEREDGSAPTSSQIIKRILYRDSVSGLVYFKDRDRFKAQSGTQLPHNAFAGTIVKETNGYD</sequence>
<protein>
    <submittedName>
        <fullName evidence="1">Uncharacterized protein</fullName>
    </submittedName>
</protein>
<dbReference type="RefSeq" id="WP_069936786.1">
    <property type="nucleotide sequence ID" value="NZ_MAMP01000001.1"/>
</dbReference>
<gene>
    <name evidence="1" type="ORF">BA724_00760</name>
</gene>
<proteinExistence type="predicted"/>
<comment type="caution">
    <text evidence="1">The sequence shown here is derived from an EMBL/GenBank/DDBJ whole genome shotgun (WGS) entry which is preliminary data.</text>
</comment>
<dbReference type="Proteomes" id="UP000095658">
    <property type="component" value="Unassembled WGS sequence"/>
</dbReference>
<keyword evidence="2" id="KW-1185">Reference proteome</keyword>